<dbReference type="PANTHER" id="PTHR23076:SF97">
    <property type="entry name" value="ATP-DEPENDENT ZINC METALLOPROTEASE YME1L1"/>
    <property type="match status" value="1"/>
</dbReference>
<feature type="domain" description="AAA+ ATPase" evidence="2">
    <location>
        <begin position="226"/>
        <end position="365"/>
    </location>
</feature>
<reference evidence="3 4" key="1">
    <citation type="submission" date="2019-12" db="EMBL/GenBank/DDBJ databases">
        <title>Rhizobium genotypes associated with high levels of biological nitrogen fixation by grain legumes in a temperate-maritime cropping system.</title>
        <authorList>
            <person name="Maluk M."/>
            <person name="Francesc Ferrando Molina F."/>
            <person name="Lopez Del Egido L."/>
            <person name="Lafos M."/>
            <person name="Langarica-Fuentes A."/>
            <person name="Gebre Yohannes G."/>
            <person name="Young M.W."/>
            <person name="Martin P."/>
            <person name="Gantlett R."/>
            <person name="Kenicer G."/>
            <person name="Hawes C."/>
            <person name="Begg G.S."/>
            <person name="Quilliam R.S."/>
            <person name="Squire G.R."/>
            <person name="Poole P.S."/>
            <person name="Young P.W."/>
            <person name="Iannetta P.M."/>
            <person name="James E.K."/>
        </authorList>
    </citation>
    <scope>NUCLEOTIDE SEQUENCE [LARGE SCALE GENOMIC DNA]</scope>
    <source>
        <strain evidence="3 4">JHI985</strain>
    </source>
</reference>
<dbReference type="SUPFAM" id="SSF52540">
    <property type="entry name" value="P-loop containing nucleoside triphosphate hydrolases"/>
    <property type="match status" value="1"/>
</dbReference>
<dbReference type="GO" id="GO:0030163">
    <property type="term" value="P:protein catabolic process"/>
    <property type="evidence" value="ECO:0007669"/>
    <property type="project" value="TreeGrafter"/>
</dbReference>
<organism evidence="3 4">
    <name type="scientific">Rhizobium ruizarguesonis</name>
    <dbReference type="NCBI Taxonomy" id="2081791"/>
    <lineage>
        <taxon>Bacteria</taxon>
        <taxon>Pseudomonadati</taxon>
        <taxon>Pseudomonadota</taxon>
        <taxon>Alphaproteobacteria</taxon>
        <taxon>Hyphomicrobiales</taxon>
        <taxon>Rhizobiaceae</taxon>
        <taxon>Rhizobium/Agrobacterium group</taxon>
        <taxon>Rhizobium</taxon>
    </lineage>
</organism>
<dbReference type="InterPro" id="IPR003593">
    <property type="entry name" value="AAA+_ATPase"/>
</dbReference>
<evidence type="ECO:0000313" key="4">
    <source>
        <dbReference type="Proteomes" id="UP000661163"/>
    </source>
</evidence>
<dbReference type="RefSeq" id="WP_164566347.1">
    <property type="nucleotide sequence ID" value="NZ_WUFC01000017.1"/>
</dbReference>
<dbReference type="AlphaFoldDB" id="A0AAE4YRV7"/>
<dbReference type="GO" id="GO:0005524">
    <property type="term" value="F:ATP binding"/>
    <property type="evidence" value="ECO:0007669"/>
    <property type="project" value="UniProtKB-KW"/>
</dbReference>
<protein>
    <submittedName>
        <fullName evidence="3">AAA family ATPase</fullName>
    </submittedName>
</protein>
<proteinExistence type="inferred from homology"/>
<dbReference type="InterPro" id="IPR000642">
    <property type="entry name" value="Peptidase_M41"/>
</dbReference>
<dbReference type="Gene3D" id="1.10.8.60">
    <property type="match status" value="1"/>
</dbReference>
<dbReference type="GO" id="GO:0004222">
    <property type="term" value="F:metalloendopeptidase activity"/>
    <property type="evidence" value="ECO:0007669"/>
    <property type="project" value="InterPro"/>
</dbReference>
<dbReference type="PANTHER" id="PTHR23076">
    <property type="entry name" value="METALLOPROTEASE M41 FTSH"/>
    <property type="match status" value="1"/>
</dbReference>
<dbReference type="SMART" id="SM00382">
    <property type="entry name" value="AAA"/>
    <property type="match status" value="1"/>
</dbReference>
<dbReference type="InterPro" id="IPR003959">
    <property type="entry name" value="ATPase_AAA_core"/>
</dbReference>
<keyword evidence="1" id="KW-0547">Nucleotide-binding</keyword>
<comment type="similarity">
    <text evidence="1">Belongs to the AAA ATPase family.</text>
</comment>
<name>A0AAE4YRV7_9HYPH</name>
<dbReference type="Gene3D" id="3.40.50.300">
    <property type="entry name" value="P-loop containing nucleotide triphosphate hydrolases"/>
    <property type="match status" value="1"/>
</dbReference>
<dbReference type="Pfam" id="PF01434">
    <property type="entry name" value="Peptidase_M41"/>
    <property type="match status" value="1"/>
</dbReference>
<evidence type="ECO:0000259" key="2">
    <source>
        <dbReference type="SMART" id="SM00382"/>
    </source>
</evidence>
<evidence type="ECO:0000313" key="3">
    <source>
        <dbReference type="EMBL" id="NEI50087.1"/>
    </source>
</evidence>
<dbReference type="EMBL" id="WUFC01000017">
    <property type="protein sequence ID" value="NEI50087.1"/>
    <property type="molecule type" value="Genomic_DNA"/>
</dbReference>
<dbReference type="GO" id="GO:0004176">
    <property type="term" value="F:ATP-dependent peptidase activity"/>
    <property type="evidence" value="ECO:0007669"/>
    <property type="project" value="InterPro"/>
</dbReference>
<accession>A0AAE4YRV7</accession>
<dbReference type="Pfam" id="PF00004">
    <property type="entry name" value="AAA"/>
    <property type="match status" value="1"/>
</dbReference>
<dbReference type="CDD" id="cd19481">
    <property type="entry name" value="RecA-like_protease"/>
    <property type="match status" value="1"/>
</dbReference>
<comment type="caution">
    <text evidence="3">The sequence shown here is derived from an EMBL/GenBank/DDBJ whole genome shotgun (WGS) entry which is preliminary data.</text>
</comment>
<dbReference type="SUPFAM" id="SSF140990">
    <property type="entry name" value="FtsH protease domain-like"/>
    <property type="match status" value="1"/>
</dbReference>
<dbReference type="InterPro" id="IPR037219">
    <property type="entry name" value="Peptidase_M41-like"/>
</dbReference>
<dbReference type="Gene3D" id="1.20.58.760">
    <property type="entry name" value="Peptidase M41"/>
    <property type="match status" value="1"/>
</dbReference>
<dbReference type="PROSITE" id="PS00674">
    <property type="entry name" value="AAA"/>
    <property type="match status" value="1"/>
</dbReference>
<dbReference type="GO" id="GO:0005886">
    <property type="term" value="C:plasma membrane"/>
    <property type="evidence" value="ECO:0007669"/>
    <property type="project" value="TreeGrafter"/>
</dbReference>
<dbReference type="GO" id="GO:0016887">
    <property type="term" value="F:ATP hydrolysis activity"/>
    <property type="evidence" value="ECO:0007669"/>
    <property type="project" value="InterPro"/>
</dbReference>
<gene>
    <name evidence="3" type="ORF">GR217_20545</name>
</gene>
<evidence type="ECO:0000256" key="1">
    <source>
        <dbReference type="RuleBase" id="RU003651"/>
    </source>
</evidence>
<dbReference type="Proteomes" id="UP000661163">
    <property type="component" value="Unassembled WGS sequence"/>
</dbReference>
<keyword evidence="1" id="KW-0067">ATP-binding</keyword>
<dbReference type="InterPro" id="IPR003960">
    <property type="entry name" value="ATPase_AAA_CS"/>
</dbReference>
<dbReference type="GO" id="GO:0006508">
    <property type="term" value="P:proteolysis"/>
    <property type="evidence" value="ECO:0007669"/>
    <property type="project" value="InterPro"/>
</dbReference>
<sequence length="625" mass="67745">MSLERTPTTITIASATYGVALKAAMRLGGAFLKGATTRQTVIILKLPPHADERGYENAAGLLIKCVPDLYGFVVLRADVTRRGVLDVKKLDDALVLRRPLVILWPPGLKVPANVVAAADRIVDVRSVRPAHLVSAAKFVEGMTLDISEATRFLEYPVASVFAAMRAGRSPEIVLKRLQDAHLSPDTPIPGPGLDELEGYGKAREWGLALAEDIRAWESAEIPWSEVDRGILISGPPGSGKTLFASALARTCGIEVVATSVSRWQSTGHLGDMLGAMRKSFQEAAAKKPCILFLDELDSIGDRATFKGDNAQYSSQVVNGLLELVDGFDRLEGVVVVGATNFPEKIDPALLRAGRLDRHIAISLPDAETRRSLCRRYIRNDMPEGEIETIVHATSGLSGADFEQIGRDIRRRARRGGAEITAELTLSVLPPMLKIEGERRRTVAVHEAGHAIVGIRVAVGRLDSIVVARDVPRTGSAAGFAHFVLDGDVERDRQTLLSQIAMLLGGRLAEEVILGSAFEGSGGEGSDIHKATDLATVMEVQLGMGESLGYFRASSSADLEELRRRIPAVRERVEKVLLKQWKRARTIVEEHVGVIELVASQLAAKGRLDGKEVEQMMSAKLRERSS</sequence>
<dbReference type="InterPro" id="IPR027417">
    <property type="entry name" value="P-loop_NTPase"/>
</dbReference>